<feature type="transmembrane region" description="Helical" evidence="6">
    <location>
        <begin position="139"/>
        <end position="159"/>
    </location>
</feature>
<organism evidence="8 9">
    <name type="scientific">Nocardioides iriomotensis</name>
    <dbReference type="NCBI Taxonomy" id="715784"/>
    <lineage>
        <taxon>Bacteria</taxon>
        <taxon>Bacillati</taxon>
        <taxon>Actinomycetota</taxon>
        <taxon>Actinomycetes</taxon>
        <taxon>Propionibacteriales</taxon>
        <taxon>Nocardioidaceae</taxon>
        <taxon>Nocardioides</taxon>
    </lineage>
</organism>
<feature type="transmembrane region" description="Helical" evidence="6">
    <location>
        <begin position="76"/>
        <end position="96"/>
    </location>
</feature>
<dbReference type="InterPro" id="IPR051204">
    <property type="entry name" value="ABC_transp_perm/SBD"/>
</dbReference>
<feature type="transmembrane region" description="Helical" evidence="6">
    <location>
        <begin position="49"/>
        <end position="69"/>
    </location>
</feature>
<dbReference type="SUPFAM" id="SSF161098">
    <property type="entry name" value="MetI-like"/>
    <property type="match status" value="1"/>
</dbReference>
<keyword evidence="3 6" id="KW-0812">Transmembrane</keyword>
<evidence type="ECO:0000256" key="2">
    <source>
        <dbReference type="ARBA" id="ARBA00022448"/>
    </source>
</evidence>
<feature type="transmembrane region" description="Helical" evidence="6">
    <location>
        <begin position="171"/>
        <end position="199"/>
    </location>
</feature>
<evidence type="ECO:0000256" key="3">
    <source>
        <dbReference type="ARBA" id="ARBA00022692"/>
    </source>
</evidence>
<comment type="subcellular location">
    <subcellularLocation>
        <location evidence="6">Cell membrane</location>
        <topology evidence="6">Multi-pass membrane protein</topology>
    </subcellularLocation>
    <subcellularLocation>
        <location evidence="1">Membrane</location>
        <topology evidence="1">Multi-pass membrane protein</topology>
    </subcellularLocation>
</comment>
<evidence type="ECO:0000256" key="6">
    <source>
        <dbReference type="RuleBase" id="RU363032"/>
    </source>
</evidence>
<keyword evidence="2 6" id="KW-0813">Transport</keyword>
<evidence type="ECO:0000313" key="8">
    <source>
        <dbReference type="EMBL" id="RYU14629.1"/>
    </source>
</evidence>
<name>A0A4Q5J9L4_9ACTN</name>
<proteinExistence type="inferred from homology"/>
<keyword evidence="9" id="KW-1185">Reference proteome</keyword>
<evidence type="ECO:0000256" key="1">
    <source>
        <dbReference type="ARBA" id="ARBA00004141"/>
    </source>
</evidence>
<reference evidence="8 9" key="1">
    <citation type="submission" date="2019-01" db="EMBL/GenBank/DDBJ databases">
        <title>Nocardioides guangzhouensis sp. nov., an actinobacterium isolated from soil.</title>
        <authorList>
            <person name="Fu Y."/>
            <person name="Cai Y."/>
            <person name="Lin Z."/>
            <person name="Chen P."/>
        </authorList>
    </citation>
    <scope>NUCLEOTIDE SEQUENCE [LARGE SCALE GENOMIC DNA]</scope>
    <source>
        <strain evidence="8 9">NBRC 105384</strain>
    </source>
</reference>
<evidence type="ECO:0000259" key="7">
    <source>
        <dbReference type="PROSITE" id="PS50928"/>
    </source>
</evidence>
<dbReference type="Pfam" id="PF00528">
    <property type="entry name" value="BPD_transp_1"/>
    <property type="match status" value="1"/>
</dbReference>
<dbReference type="EMBL" id="SDPU01000010">
    <property type="protein sequence ID" value="RYU14629.1"/>
    <property type="molecule type" value="Genomic_DNA"/>
</dbReference>
<dbReference type="PANTHER" id="PTHR30177">
    <property type="entry name" value="GLYCINE BETAINE/L-PROLINE TRANSPORT SYSTEM PERMEASE PROTEIN PROW"/>
    <property type="match status" value="1"/>
</dbReference>
<sequence length="222" mass="22893">MNRLIEHGLLTVTATIVAAAIGLPLAIWLGHVGKGGLLAVNVTNVGRAVPTFAVLLLLALGPIGSSYFGPYGRAGLATLVALVLFALPPIVTNAYVGMREVDRDVVEAARGMGMASGQVLREVEIPLALPLILTGLRLAVVQVWATATIAAMVAGPGLGRIVTLGFVRQDVAMIVGGALVIAVVALLLEVVLVVVQGFVDPVARARRRAAPAPRRAIVTEPA</sequence>
<dbReference type="GO" id="GO:0055085">
    <property type="term" value="P:transmembrane transport"/>
    <property type="evidence" value="ECO:0007669"/>
    <property type="project" value="InterPro"/>
</dbReference>
<feature type="transmembrane region" description="Helical" evidence="6">
    <location>
        <begin position="7"/>
        <end position="29"/>
    </location>
</feature>
<evidence type="ECO:0000256" key="5">
    <source>
        <dbReference type="ARBA" id="ARBA00023136"/>
    </source>
</evidence>
<evidence type="ECO:0000313" key="9">
    <source>
        <dbReference type="Proteomes" id="UP000291189"/>
    </source>
</evidence>
<feature type="domain" description="ABC transmembrane type-1" evidence="7">
    <location>
        <begin position="4"/>
        <end position="192"/>
    </location>
</feature>
<dbReference type="PANTHER" id="PTHR30177:SF33">
    <property type="entry name" value="POSSIBLE OSMOPROTECTANT (GLYCINE BETAINE_CARNITINE_CHOLINE_L-PROLINE) TRANSPORT INTEGRAL MEMBRANE PROTEIN ABC TRANSPORTER PROZ"/>
    <property type="match status" value="1"/>
</dbReference>
<evidence type="ECO:0000256" key="4">
    <source>
        <dbReference type="ARBA" id="ARBA00022989"/>
    </source>
</evidence>
<dbReference type="Gene3D" id="1.10.3720.10">
    <property type="entry name" value="MetI-like"/>
    <property type="match status" value="1"/>
</dbReference>
<accession>A0A4Q5J9L4</accession>
<dbReference type="AlphaFoldDB" id="A0A4Q5J9L4"/>
<dbReference type="GO" id="GO:0005886">
    <property type="term" value="C:plasma membrane"/>
    <property type="evidence" value="ECO:0007669"/>
    <property type="project" value="UniProtKB-SubCell"/>
</dbReference>
<comment type="caution">
    <text evidence="8">The sequence shown here is derived from an EMBL/GenBank/DDBJ whole genome shotgun (WGS) entry which is preliminary data.</text>
</comment>
<dbReference type="PROSITE" id="PS50928">
    <property type="entry name" value="ABC_TM1"/>
    <property type="match status" value="1"/>
</dbReference>
<dbReference type="InterPro" id="IPR035906">
    <property type="entry name" value="MetI-like_sf"/>
</dbReference>
<comment type="similarity">
    <text evidence="6">Belongs to the binding-protein-dependent transport system permease family.</text>
</comment>
<dbReference type="CDD" id="cd06261">
    <property type="entry name" value="TM_PBP2"/>
    <property type="match status" value="1"/>
</dbReference>
<dbReference type="GO" id="GO:0031460">
    <property type="term" value="P:glycine betaine transport"/>
    <property type="evidence" value="ECO:0007669"/>
    <property type="project" value="TreeGrafter"/>
</dbReference>
<dbReference type="InterPro" id="IPR000515">
    <property type="entry name" value="MetI-like"/>
</dbReference>
<protein>
    <submittedName>
        <fullName evidence="8">ABC transporter permease</fullName>
    </submittedName>
</protein>
<dbReference type="Proteomes" id="UP000291189">
    <property type="component" value="Unassembled WGS sequence"/>
</dbReference>
<keyword evidence="4 6" id="KW-1133">Transmembrane helix</keyword>
<keyword evidence="5 6" id="KW-0472">Membrane</keyword>
<dbReference type="OrthoDB" id="5244012at2"/>
<gene>
    <name evidence="8" type="ORF">ETU37_03040</name>
</gene>